<evidence type="ECO:0008006" key="4">
    <source>
        <dbReference type="Google" id="ProtNLM"/>
    </source>
</evidence>
<feature type="compositionally biased region" description="Basic and acidic residues" evidence="1">
    <location>
        <begin position="225"/>
        <end position="239"/>
    </location>
</feature>
<evidence type="ECO:0000256" key="1">
    <source>
        <dbReference type="SAM" id="MobiDB-lite"/>
    </source>
</evidence>
<gene>
    <name evidence="2" type="primary">PARPA_12065.1 scaffold 44939</name>
</gene>
<dbReference type="OrthoDB" id="10261753at2759"/>
<feature type="region of interest" description="Disordered" evidence="1">
    <location>
        <begin position="299"/>
        <end position="351"/>
    </location>
</feature>
<dbReference type="EMBL" id="LN733737">
    <property type="protein sequence ID" value="CEP17765.1"/>
    <property type="molecule type" value="Genomic_DNA"/>
</dbReference>
<dbReference type="AlphaFoldDB" id="A0A0B7NQG5"/>
<dbReference type="GO" id="GO:0009966">
    <property type="term" value="P:regulation of signal transduction"/>
    <property type="evidence" value="ECO:0007669"/>
    <property type="project" value="InterPro"/>
</dbReference>
<dbReference type="GO" id="GO:0035303">
    <property type="term" value="P:regulation of dephosphorylation"/>
    <property type="evidence" value="ECO:0007669"/>
    <property type="project" value="TreeGrafter"/>
</dbReference>
<dbReference type="GO" id="GO:0005829">
    <property type="term" value="C:cytosol"/>
    <property type="evidence" value="ECO:0007669"/>
    <property type="project" value="TreeGrafter"/>
</dbReference>
<evidence type="ECO:0000313" key="2">
    <source>
        <dbReference type="EMBL" id="CEP17765.1"/>
    </source>
</evidence>
<sequence length="351" mass="39920">MATPAELDGLSLGELFRIGQSILTELEDSSLSSIDPKYQTQVANGLQMLTRADDLVTKLAIFSDNEILEDINTNDLKFLMVPAYLGNLTLKVNSPDRRSVLEKSREHLEQFLSACQDHALVQKQDLRLMEQLQNKAPSVAASQQRDQKIARFKRERDVKQHIAQLRQQLDAVGNKGDEDRDVDDAERKWVEALIELEILKALESWHAIEQEMVMVKEMEAMKEMREKTGRDTSLDEREAPQSSRATWGKGKPILSKEGRPLQPFVITNKREQLKSQVFGYSHNLPTMTVDEYLAQEMERGNIIQGGGEEPEKPEIDDNDYEAQDADTLKKREWDEFVEANPRGAGNRGNKG</sequence>
<dbReference type="PANTHER" id="PTHR10933">
    <property type="entry name" value="IMMUNOGLOBULIN-BINDING PROTEIN 1"/>
    <property type="match status" value="1"/>
</dbReference>
<dbReference type="Gene3D" id="1.25.40.540">
    <property type="entry name" value="TAP42-like family"/>
    <property type="match status" value="1"/>
</dbReference>
<dbReference type="InterPro" id="IPR038511">
    <property type="entry name" value="TAP42/TAP46-like_sf"/>
</dbReference>
<keyword evidence="3" id="KW-1185">Reference proteome</keyword>
<evidence type="ECO:0000313" key="3">
    <source>
        <dbReference type="Proteomes" id="UP000054107"/>
    </source>
</evidence>
<feature type="region of interest" description="Disordered" evidence="1">
    <location>
        <begin position="225"/>
        <end position="258"/>
    </location>
</feature>
<protein>
    <recommendedName>
        <fullName evidence="4">TAP42-like protein</fullName>
    </recommendedName>
</protein>
<accession>A0A0B7NQG5</accession>
<name>A0A0B7NQG5_9FUNG</name>
<dbReference type="InterPro" id="IPR007304">
    <property type="entry name" value="TAP46-like"/>
</dbReference>
<dbReference type="PANTHER" id="PTHR10933:SF9">
    <property type="entry name" value="IMMUNOGLOBULIN-BINDING PROTEIN 1"/>
    <property type="match status" value="1"/>
</dbReference>
<reference evidence="2 3" key="1">
    <citation type="submission" date="2014-09" db="EMBL/GenBank/DDBJ databases">
        <authorList>
            <person name="Ellenberger Sabrina"/>
        </authorList>
    </citation>
    <scope>NUCLEOTIDE SEQUENCE [LARGE SCALE GENOMIC DNA]</scope>
    <source>
        <strain evidence="2 3">CBS 412.66</strain>
    </source>
</reference>
<organism evidence="2 3">
    <name type="scientific">Parasitella parasitica</name>
    <dbReference type="NCBI Taxonomy" id="35722"/>
    <lineage>
        <taxon>Eukaryota</taxon>
        <taxon>Fungi</taxon>
        <taxon>Fungi incertae sedis</taxon>
        <taxon>Mucoromycota</taxon>
        <taxon>Mucoromycotina</taxon>
        <taxon>Mucoromycetes</taxon>
        <taxon>Mucorales</taxon>
        <taxon>Mucorineae</taxon>
        <taxon>Mucoraceae</taxon>
        <taxon>Parasitella</taxon>
    </lineage>
</organism>
<dbReference type="GO" id="GO:0051721">
    <property type="term" value="F:protein phosphatase 2A binding"/>
    <property type="evidence" value="ECO:0007669"/>
    <property type="project" value="TreeGrafter"/>
</dbReference>
<dbReference type="Proteomes" id="UP000054107">
    <property type="component" value="Unassembled WGS sequence"/>
</dbReference>
<dbReference type="Pfam" id="PF04177">
    <property type="entry name" value="TAP42"/>
    <property type="match status" value="1"/>
</dbReference>
<proteinExistence type="predicted"/>
<dbReference type="STRING" id="35722.A0A0B7NQG5"/>